<proteinExistence type="predicted"/>
<evidence type="ECO:0000259" key="1">
    <source>
        <dbReference type="Pfam" id="PF01208"/>
    </source>
</evidence>
<dbReference type="SUPFAM" id="SSF51726">
    <property type="entry name" value="UROD/MetE-like"/>
    <property type="match status" value="1"/>
</dbReference>
<sequence>MTLPYTPAGGGPAFVPRTCDFGARLLGIEPAAARTRAADAIVAARQERDLLRPDLLLLGADGTLLPDALGCPLALTASGGWTVDGDAGLSPEEWEEVELGGADALPALGTALETVRALAAEQPTGVLLSGPVTLAAHVAGRRLTLGDDGAEELVDACGLVACDAAKAVLDAGGHVVIEERWAPTDDELELCSPLLNLLAHRGRPALALVHGDEPGALAAGEALGGVAFGPALPAWGDGWHPDATQVAFAPSVAPAASPERVQELVRGIRPGAPAR</sequence>
<evidence type="ECO:0000313" key="3">
    <source>
        <dbReference type="Proteomes" id="UP000005143"/>
    </source>
</evidence>
<evidence type="ECO:0000313" key="2">
    <source>
        <dbReference type="EMBL" id="EHN12898.1"/>
    </source>
</evidence>
<dbReference type="Pfam" id="PF01208">
    <property type="entry name" value="URO-D"/>
    <property type="match status" value="1"/>
</dbReference>
<dbReference type="EMBL" id="AGUD01000006">
    <property type="protein sequence ID" value="EHN12898.1"/>
    <property type="molecule type" value="Genomic_DNA"/>
</dbReference>
<comment type="caution">
    <text evidence="2">The sequence shown here is derived from an EMBL/GenBank/DDBJ whole genome shotgun (WGS) entry which is preliminary data.</text>
</comment>
<gene>
    <name evidence="2" type="ORF">PAI11_02030</name>
</gene>
<dbReference type="RefSeq" id="WP_007569903.1">
    <property type="nucleotide sequence ID" value="NZ_AGUD01000006.1"/>
</dbReference>
<dbReference type="GO" id="GO:0004853">
    <property type="term" value="F:uroporphyrinogen decarboxylase activity"/>
    <property type="evidence" value="ECO:0007669"/>
    <property type="project" value="InterPro"/>
</dbReference>
<dbReference type="GO" id="GO:0006779">
    <property type="term" value="P:porphyrin-containing compound biosynthetic process"/>
    <property type="evidence" value="ECO:0007669"/>
    <property type="project" value="InterPro"/>
</dbReference>
<dbReference type="InterPro" id="IPR000257">
    <property type="entry name" value="Uroporphyrinogen_deCOase"/>
</dbReference>
<dbReference type="AlphaFoldDB" id="H0E095"/>
<protein>
    <recommendedName>
        <fullName evidence="1">Uroporphyrinogen decarboxylase (URO-D) domain-containing protein</fullName>
    </recommendedName>
</protein>
<keyword evidence="3" id="KW-1185">Reference proteome</keyword>
<dbReference type="Proteomes" id="UP000005143">
    <property type="component" value="Unassembled WGS sequence"/>
</dbReference>
<reference evidence="2 3" key="1">
    <citation type="journal article" date="2013" name="Biodegradation">
        <title>Quantitative proteomic analysis of ibuprofen-degrading Patulibacter sp. strain I11.</title>
        <authorList>
            <person name="Almeida B."/>
            <person name="Kjeldal H."/>
            <person name="Lolas I."/>
            <person name="Knudsen A.D."/>
            <person name="Carvalho G."/>
            <person name="Nielsen K.L."/>
            <person name="Barreto Crespo M.T."/>
            <person name="Stensballe A."/>
            <person name="Nielsen J.L."/>
        </authorList>
    </citation>
    <scope>NUCLEOTIDE SEQUENCE [LARGE SCALE GENOMIC DNA]</scope>
    <source>
        <strain evidence="2 3">I11</strain>
    </source>
</reference>
<dbReference type="InterPro" id="IPR038071">
    <property type="entry name" value="UROD/MetE-like_sf"/>
</dbReference>
<accession>H0E095</accession>
<dbReference type="Gene3D" id="3.20.20.210">
    <property type="match status" value="1"/>
</dbReference>
<name>H0E095_9ACTN</name>
<feature type="domain" description="Uroporphyrinogen decarboxylase (URO-D)" evidence="1">
    <location>
        <begin position="32"/>
        <end position="176"/>
    </location>
</feature>
<organism evidence="2 3">
    <name type="scientific">Patulibacter medicamentivorans</name>
    <dbReference type="NCBI Taxonomy" id="1097667"/>
    <lineage>
        <taxon>Bacteria</taxon>
        <taxon>Bacillati</taxon>
        <taxon>Actinomycetota</taxon>
        <taxon>Thermoleophilia</taxon>
        <taxon>Solirubrobacterales</taxon>
        <taxon>Patulibacteraceae</taxon>
        <taxon>Patulibacter</taxon>
    </lineage>
</organism>